<dbReference type="EMBL" id="BMAV01015536">
    <property type="protein sequence ID" value="GFY65061.1"/>
    <property type="molecule type" value="Genomic_DNA"/>
</dbReference>
<protein>
    <submittedName>
        <fullName evidence="1">DUF5641 domain-containing protein</fullName>
    </submittedName>
</protein>
<keyword evidence="2" id="KW-1185">Reference proteome</keyword>
<evidence type="ECO:0000313" key="1">
    <source>
        <dbReference type="EMBL" id="GFY65061.1"/>
    </source>
</evidence>
<name>A0A8X7CFZ4_9ARAC</name>
<proteinExistence type="predicted"/>
<gene>
    <name evidence="1" type="primary">AVEN_196213_1</name>
    <name evidence="1" type="ORF">TNIN_346061</name>
</gene>
<dbReference type="PANTHER" id="PTHR22955:SF77">
    <property type="entry name" value="ASPARTIC PUTATIVE DOMAIN-CONTAINING PROTEIN-RELATED"/>
    <property type="match status" value="1"/>
</dbReference>
<reference evidence="1" key="1">
    <citation type="submission" date="2020-08" db="EMBL/GenBank/DDBJ databases">
        <title>Multicomponent nature underlies the extraordinary mechanical properties of spider dragline silk.</title>
        <authorList>
            <person name="Kono N."/>
            <person name="Nakamura H."/>
            <person name="Mori M."/>
            <person name="Yoshida Y."/>
            <person name="Ohtoshi R."/>
            <person name="Malay A.D."/>
            <person name="Moran D.A.P."/>
            <person name="Tomita M."/>
            <person name="Numata K."/>
            <person name="Arakawa K."/>
        </authorList>
    </citation>
    <scope>NUCLEOTIDE SEQUENCE</scope>
</reference>
<dbReference type="PANTHER" id="PTHR22955">
    <property type="entry name" value="RETROTRANSPOSON"/>
    <property type="match status" value="1"/>
</dbReference>
<feature type="non-terminal residue" evidence="1">
    <location>
        <position position="1"/>
    </location>
</feature>
<dbReference type="Proteomes" id="UP000886998">
    <property type="component" value="Unassembled WGS sequence"/>
</dbReference>
<sequence length="87" mass="10183">WIKEHRNWSVFVSNRVKEIRLLTKTHSWKYVPGNVNPADLLPRGCSPWEGPAWLKENHENWPSGENIGQPSEIDVERKKIKIVNIDL</sequence>
<dbReference type="AlphaFoldDB" id="A0A8X7CFZ4"/>
<dbReference type="OrthoDB" id="6424433at2759"/>
<comment type="caution">
    <text evidence="1">The sequence shown here is derived from an EMBL/GenBank/DDBJ whole genome shotgun (WGS) entry which is preliminary data.</text>
</comment>
<evidence type="ECO:0000313" key="2">
    <source>
        <dbReference type="Proteomes" id="UP000886998"/>
    </source>
</evidence>
<accession>A0A8X7CFZ4</accession>
<organism evidence="1 2">
    <name type="scientific">Trichonephila inaurata madagascariensis</name>
    <dbReference type="NCBI Taxonomy" id="2747483"/>
    <lineage>
        <taxon>Eukaryota</taxon>
        <taxon>Metazoa</taxon>
        <taxon>Ecdysozoa</taxon>
        <taxon>Arthropoda</taxon>
        <taxon>Chelicerata</taxon>
        <taxon>Arachnida</taxon>
        <taxon>Araneae</taxon>
        <taxon>Araneomorphae</taxon>
        <taxon>Entelegynae</taxon>
        <taxon>Araneoidea</taxon>
        <taxon>Nephilidae</taxon>
        <taxon>Trichonephila</taxon>
        <taxon>Trichonephila inaurata</taxon>
    </lineage>
</organism>